<dbReference type="Pfam" id="PF04348">
    <property type="entry name" value="LppC"/>
    <property type="match status" value="1"/>
</dbReference>
<keyword evidence="5" id="KW-1185">Reference proteome</keyword>
<feature type="chain" id="PRO_5047415661" evidence="3">
    <location>
        <begin position="22"/>
        <end position="624"/>
    </location>
</feature>
<organism evidence="4 5">
    <name type="scientific">Marinobacter xestospongiae</name>
    <dbReference type="NCBI Taxonomy" id="994319"/>
    <lineage>
        <taxon>Bacteria</taxon>
        <taxon>Pseudomonadati</taxon>
        <taxon>Pseudomonadota</taxon>
        <taxon>Gammaproteobacteria</taxon>
        <taxon>Pseudomonadales</taxon>
        <taxon>Marinobacteraceae</taxon>
        <taxon>Marinobacter</taxon>
    </lineage>
</organism>
<evidence type="ECO:0000256" key="1">
    <source>
        <dbReference type="ARBA" id="ARBA00023136"/>
    </source>
</evidence>
<dbReference type="Gene3D" id="1.25.40.650">
    <property type="match status" value="1"/>
</dbReference>
<dbReference type="SUPFAM" id="SSF53822">
    <property type="entry name" value="Periplasmic binding protein-like I"/>
    <property type="match status" value="1"/>
</dbReference>
<protein>
    <submittedName>
        <fullName evidence="4">Penicillin-binding protein activator</fullName>
    </submittedName>
</protein>
<dbReference type="PANTHER" id="PTHR38038:SF1">
    <property type="entry name" value="PENICILLIN-BINDING PROTEIN ACTIVATOR LPOA"/>
    <property type="match status" value="1"/>
</dbReference>
<evidence type="ECO:0000313" key="4">
    <source>
        <dbReference type="EMBL" id="MDV2077522.1"/>
    </source>
</evidence>
<dbReference type="RefSeq" id="WP_316972450.1">
    <property type="nucleotide sequence ID" value="NZ_JAWIIJ010000001.1"/>
</dbReference>
<evidence type="ECO:0000313" key="5">
    <source>
        <dbReference type="Proteomes" id="UP001269819"/>
    </source>
</evidence>
<gene>
    <name evidence="4" type="ORF">RYS15_02465</name>
</gene>
<keyword evidence="1" id="KW-0472">Membrane</keyword>
<dbReference type="CDD" id="cd06339">
    <property type="entry name" value="PBP1_YraM_LppC_lipoprotein-like"/>
    <property type="match status" value="1"/>
</dbReference>
<dbReference type="PROSITE" id="PS51257">
    <property type="entry name" value="PROKAR_LIPOPROTEIN"/>
    <property type="match status" value="1"/>
</dbReference>
<comment type="caution">
    <text evidence="4">The sequence shown here is derived from an EMBL/GenBank/DDBJ whole genome shotgun (WGS) entry which is preliminary data.</text>
</comment>
<dbReference type="Proteomes" id="UP001269819">
    <property type="component" value="Unassembled WGS sequence"/>
</dbReference>
<dbReference type="InterPro" id="IPR007443">
    <property type="entry name" value="LpoA"/>
</dbReference>
<feature type="region of interest" description="Disordered" evidence="2">
    <location>
        <begin position="600"/>
        <end position="624"/>
    </location>
</feature>
<accession>A0ABU3VU45</accession>
<keyword evidence="3" id="KW-0732">Signal</keyword>
<sequence length="624" mass="68760">MKRHQLTSPILATVLATALVAGCSSINLQTHSPSSAAEAVSLAAEESDQQLAQQYLLRSARAFQQQGDHRAARRILRSDALATPLPALQPELDLLSMVSAEALADQGWARQLVVSRARDAFSQYADDEAVRAASLQASLYRQLERPADAALTLMALVDSGLVDNTIPWHNRIWRALKQTSDQTLANLSQQASNYNAQGWLELAALLRSDGDDVNLDRQGRRIRDWQYNWTGHPAAANLPDELRLIASLAQQRPERIALALPLSGTYANAGQAIRDGFLSAFYLDEHRGDTDSDIRVIDTHDLDAKALLAALTEAEPDLIVGPLRKELLTELSRLAPFPVPVLALNYLPDSLQAPEDLYQFGLAAEDEARQIAARLKQDGLGRALVLVPQGDWGSRFEQALQQALSEDEGAVLDVVHYADSDNLRELTANLLGISVSRERAIDVERTIGRNIEFEPRRRQDAEAIVLVAQPMIARQFKPMFAFYYAGDLPVYAPSIVYEGNPDPSRDRDLNAIQLTDLPWILAPDNPFRDATQAAFSNLGGQLGRLFAMGADSYQLTNRLPLLKQMADASLAGQTGQLSMDRQGRVHRQQLWAQFQQGQPVLTTDGGEDEEHQDNEAKQDAAPIN</sequence>
<proteinExistence type="predicted"/>
<evidence type="ECO:0000256" key="3">
    <source>
        <dbReference type="SAM" id="SignalP"/>
    </source>
</evidence>
<feature type="signal peptide" evidence="3">
    <location>
        <begin position="1"/>
        <end position="21"/>
    </location>
</feature>
<dbReference type="EMBL" id="JAWIIJ010000001">
    <property type="protein sequence ID" value="MDV2077522.1"/>
    <property type="molecule type" value="Genomic_DNA"/>
</dbReference>
<dbReference type="Gene3D" id="3.40.50.2300">
    <property type="match status" value="2"/>
</dbReference>
<evidence type="ECO:0000256" key="2">
    <source>
        <dbReference type="SAM" id="MobiDB-lite"/>
    </source>
</evidence>
<name>A0ABU3VU45_9GAMM</name>
<reference evidence="4 5" key="1">
    <citation type="submission" date="2023-10" db="EMBL/GenBank/DDBJ databases">
        <title>Characteristics and mechanism of a salt-tolerant marine origin heterotrophic nitrifying- aerobic denitrifying bacteria Marinobacter xestospongiae HN1.</title>
        <authorList>
            <person name="Qi R."/>
        </authorList>
    </citation>
    <scope>NUCLEOTIDE SEQUENCE [LARGE SCALE GENOMIC DNA]</scope>
    <source>
        <strain evidence="4 5">HN1</strain>
    </source>
</reference>
<dbReference type="InterPro" id="IPR028082">
    <property type="entry name" value="Peripla_BP_I"/>
</dbReference>
<dbReference type="PANTHER" id="PTHR38038">
    <property type="entry name" value="PENICILLIN-BINDING PROTEIN ACTIVATOR LPOA"/>
    <property type="match status" value="1"/>
</dbReference>